<accession>A0A4R5XFH6</accession>
<dbReference type="EMBL" id="ML170156">
    <property type="protein sequence ID" value="TDL29914.1"/>
    <property type="molecule type" value="Genomic_DNA"/>
</dbReference>
<keyword evidence="1" id="KW-1133">Transmembrane helix</keyword>
<keyword evidence="1" id="KW-0472">Membrane</keyword>
<sequence>MSCCWKRARRDLLSLLTRNMQRTTLTLYHAGWIALLCLAMVIMQSSGGIGVELESGVRRVHFRFFRKDLRKPGYTTSHSFTPQLTTWSRSYGF</sequence>
<evidence type="ECO:0000256" key="1">
    <source>
        <dbReference type="SAM" id="Phobius"/>
    </source>
</evidence>
<dbReference type="VEuPathDB" id="FungiDB:BD410DRAFT_46709"/>
<organism evidence="2 3">
    <name type="scientific">Rickenella mellea</name>
    <dbReference type="NCBI Taxonomy" id="50990"/>
    <lineage>
        <taxon>Eukaryota</taxon>
        <taxon>Fungi</taxon>
        <taxon>Dikarya</taxon>
        <taxon>Basidiomycota</taxon>
        <taxon>Agaricomycotina</taxon>
        <taxon>Agaricomycetes</taxon>
        <taxon>Hymenochaetales</taxon>
        <taxon>Rickenellaceae</taxon>
        <taxon>Rickenella</taxon>
    </lineage>
</organism>
<gene>
    <name evidence="2" type="ORF">BD410DRAFT_46709</name>
</gene>
<evidence type="ECO:0000313" key="3">
    <source>
        <dbReference type="Proteomes" id="UP000294933"/>
    </source>
</evidence>
<keyword evidence="3" id="KW-1185">Reference proteome</keyword>
<feature type="transmembrane region" description="Helical" evidence="1">
    <location>
        <begin position="25"/>
        <end position="43"/>
    </location>
</feature>
<dbReference type="Proteomes" id="UP000294933">
    <property type="component" value="Unassembled WGS sequence"/>
</dbReference>
<protein>
    <submittedName>
        <fullName evidence="2">Uncharacterized protein</fullName>
    </submittedName>
</protein>
<keyword evidence="1" id="KW-0812">Transmembrane</keyword>
<evidence type="ECO:0000313" key="2">
    <source>
        <dbReference type="EMBL" id="TDL29914.1"/>
    </source>
</evidence>
<dbReference type="AlphaFoldDB" id="A0A4R5XFH6"/>
<proteinExistence type="predicted"/>
<name>A0A4R5XFH6_9AGAM</name>
<reference evidence="2 3" key="1">
    <citation type="submission" date="2018-06" db="EMBL/GenBank/DDBJ databases">
        <title>A transcriptomic atlas of mushroom development highlights an independent origin of complex multicellularity.</title>
        <authorList>
            <consortium name="DOE Joint Genome Institute"/>
            <person name="Krizsan K."/>
            <person name="Almasi E."/>
            <person name="Merenyi Z."/>
            <person name="Sahu N."/>
            <person name="Viragh M."/>
            <person name="Koszo T."/>
            <person name="Mondo S."/>
            <person name="Kiss B."/>
            <person name="Balint B."/>
            <person name="Kues U."/>
            <person name="Barry K."/>
            <person name="Hegedus J.C."/>
            <person name="Henrissat B."/>
            <person name="Johnson J."/>
            <person name="Lipzen A."/>
            <person name="Ohm R."/>
            <person name="Nagy I."/>
            <person name="Pangilinan J."/>
            <person name="Yan J."/>
            <person name="Xiong Y."/>
            <person name="Grigoriev I.V."/>
            <person name="Hibbett D.S."/>
            <person name="Nagy L.G."/>
        </authorList>
    </citation>
    <scope>NUCLEOTIDE SEQUENCE [LARGE SCALE GENOMIC DNA]</scope>
    <source>
        <strain evidence="2 3">SZMC22713</strain>
    </source>
</reference>